<dbReference type="Gene3D" id="3.30.360.10">
    <property type="entry name" value="Dihydrodipicolinate Reductase, domain 2"/>
    <property type="match status" value="1"/>
</dbReference>
<protein>
    <submittedName>
        <fullName evidence="4">4,5-dihydroxyphthalate dehydrogenase</fullName>
    </submittedName>
</protein>
<sequence length="397" mass="42613">MAADPIRLGVAGLGRAFMLMLPTLARDPRLAVLACADPRAEARAHFTEDFPGARAHGTVEALCADPAVEAIYIATPHELHVAHVRAAAAAGKHVLVEKPMALALADCQAMVDAAGEAGIHLIVGHSHSFDAPYLRARDMIRGGEHGAVRMITAVNFTDYLYRPRRPEELDTSQGGGAIFSQAPHQIEVVRLLAGRPARSIRATASVWDRARGTEGAYNALIDFGDGLSATLTYNGHGHFDTDEFQDWTGEMGTPRDAAAYGTARAALRHVTTPEEEAALKERRAYGRGPGAMEARAAPPPPAYNHFGLVLASCEHADLRPTPRGVMVYADDERRFDPLPAPIIPRAEVIDELQAALRDGTPPLHSGEWGMATTEICLALLESARSGREIQLHHQGAA</sequence>
<dbReference type="Gene3D" id="3.40.50.720">
    <property type="entry name" value="NAD(P)-binding Rossmann-like Domain"/>
    <property type="match status" value="1"/>
</dbReference>
<dbReference type="InterPro" id="IPR050463">
    <property type="entry name" value="Gfo/Idh/MocA_oxidrdct_glycsds"/>
</dbReference>
<dbReference type="AlphaFoldDB" id="A0A1M6HKR8"/>
<dbReference type="PANTHER" id="PTHR43818:SF11">
    <property type="entry name" value="BCDNA.GH03377"/>
    <property type="match status" value="1"/>
</dbReference>
<evidence type="ECO:0000313" key="4">
    <source>
        <dbReference type="EMBL" id="SHJ22776.1"/>
    </source>
</evidence>
<dbReference type="GO" id="GO:0016491">
    <property type="term" value="F:oxidoreductase activity"/>
    <property type="evidence" value="ECO:0007669"/>
    <property type="project" value="UniProtKB-KW"/>
</dbReference>
<dbReference type="SUPFAM" id="SSF55347">
    <property type="entry name" value="Glyceraldehyde-3-phosphate dehydrogenase-like, C-terminal domain"/>
    <property type="match status" value="1"/>
</dbReference>
<dbReference type="STRING" id="198092.SAMN02745194_02041"/>
<dbReference type="PANTHER" id="PTHR43818">
    <property type="entry name" value="BCDNA.GH03377"/>
    <property type="match status" value="1"/>
</dbReference>
<feature type="domain" description="GFO/IDH/MocA-like oxidoreductase" evidence="3">
    <location>
        <begin position="133"/>
        <end position="238"/>
    </location>
</feature>
<evidence type="ECO:0000259" key="3">
    <source>
        <dbReference type="Pfam" id="PF22725"/>
    </source>
</evidence>
<evidence type="ECO:0000256" key="1">
    <source>
        <dbReference type="ARBA" id="ARBA00023002"/>
    </source>
</evidence>
<dbReference type="Proteomes" id="UP000184387">
    <property type="component" value="Unassembled WGS sequence"/>
</dbReference>
<accession>A0A1M6HKR8</accession>
<evidence type="ECO:0000259" key="2">
    <source>
        <dbReference type="Pfam" id="PF01408"/>
    </source>
</evidence>
<dbReference type="InterPro" id="IPR000683">
    <property type="entry name" value="Gfo/Idh/MocA-like_OxRdtase_N"/>
</dbReference>
<name>A0A1M6HKR8_9PROT</name>
<dbReference type="GO" id="GO:0000166">
    <property type="term" value="F:nucleotide binding"/>
    <property type="evidence" value="ECO:0007669"/>
    <property type="project" value="InterPro"/>
</dbReference>
<dbReference type="OrthoDB" id="9792935at2"/>
<dbReference type="Pfam" id="PF22725">
    <property type="entry name" value="GFO_IDH_MocA_C3"/>
    <property type="match status" value="1"/>
</dbReference>
<dbReference type="InterPro" id="IPR055170">
    <property type="entry name" value="GFO_IDH_MocA-like_dom"/>
</dbReference>
<evidence type="ECO:0000313" key="5">
    <source>
        <dbReference type="Proteomes" id="UP000184387"/>
    </source>
</evidence>
<proteinExistence type="predicted"/>
<feature type="domain" description="Gfo/Idh/MocA-like oxidoreductase N-terminal" evidence="2">
    <location>
        <begin position="6"/>
        <end position="125"/>
    </location>
</feature>
<dbReference type="InterPro" id="IPR036291">
    <property type="entry name" value="NAD(P)-bd_dom_sf"/>
</dbReference>
<reference evidence="4 5" key="1">
    <citation type="submission" date="2016-11" db="EMBL/GenBank/DDBJ databases">
        <authorList>
            <person name="Jaros S."/>
            <person name="Januszkiewicz K."/>
            <person name="Wedrychowicz H."/>
        </authorList>
    </citation>
    <scope>NUCLEOTIDE SEQUENCE [LARGE SCALE GENOMIC DNA]</scope>
    <source>
        <strain evidence="4 5">DSM 14916</strain>
    </source>
</reference>
<organism evidence="4 5">
    <name type="scientific">Muricoccus roseus</name>
    <dbReference type="NCBI Taxonomy" id="198092"/>
    <lineage>
        <taxon>Bacteria</taxon>
        <taxon>Pseudomonadati</taxon>
        <taxon>Pseudomonadota</taxon>
        <taxon>Alphaproteobacteria</taxon>
        <taxon>Acetobacterales</taxon>
        <taxon>Roseomonadaceae</taxon>
        <taxon>Muricoccus</taxon>
    </lineage>
</organism>
<dbReference type="EMBL" id="FQZF01000010">
    <property type="protein sequence ID" value="SHJ22776.1"/>
    <property type="molecule type" value="Genomic_DNA"/>
</dbReference>
<dbReference type="Pfam" id="PF01408">
    <property type="entry name" value="GFO_IDH_MocA"/>
    <property type="match status" value="1"/>
</dbReference>
<dbReference type="SUPFAM" id="SSF51735">
    <property type="entry name" value="NAD(P)-binding Rossmann-fold domains"/>
    <property type="match status" value="1"/>
</dbReference>
<keyword evidence="1" id="KW-0560">Oxidoreductase</keyword>
<dbReference type="RefSeq" id="WP_073134267.1">
    <property type="nucleotide sequence ID" value="NZ_FQZF01000010.1"/>
</dbReference>
<keyword evidence="5" id="KW-1185">Reference proteome</keyword>
<gene>
    <name evidence="4" type="ORF">SAMN02745194_02041</name>
</gene>